<dbReference type="PANTHER" id="PTHR46481">
    <property type="entry name" value="ZINC FINGER BED DOMAIN-CONTAINING PROTEIN 4"/>
    <property type="match status" value="1"/>
</dbReference>
<evidence type="ECO:0000256" key="1">
    <source>
        <dbReference type="ARBA" id="ARBA00004123"/>
    </source>
</evidence>
<reference evidence="7" key="1">
    <citation type="submission" date="2021-02" db="EMBL/GenBank/DDBJ databases">
        <authorList>
            <person name="Nowell W R."/>
        </authorList>
    </citation>
    <scope>NUCLEOTIDE SEQUENCE</scope>
</reference>
<proteinExistence type="predicted"/>
<dbReference type="PANTHER" id="PTHR46481:SF10">
    <property type="entry name" value="ZINC FINGER BED DOMAIN-CONTAINING PROTEIN 39"/>
    <property type="match status" value="1"/>
</dbReference>
<name>A0A819TIR6_9BILA</name>
<dbReference type="InterPro" id="IPR012337">
    <property type="entry name" value="RNaseH-like_sf"/>
</dbReference>
<evidence type="ECO:0000256" key="4">
    <source>
        <dbReference type="ARBA" id="ARBA00022833"/>
    </source>
</evidence>
<dbReference type="SUPFAM" id="SSF53098">
    <property type="entry name" value="Ribonuclease H-like"/>
    <property type="match status" value="1"/>
</dbReference>
<protein>
    <submittedName>
        <fullName evidence="7">Uncharacterized protein</fullName>
    </submittedName>
</protein>
<comment type="caution">
    <text evidence="7">The sequence shown here is derived from an EMBL/GenBank/DDBJ whole genome shotgun (WGS) entry which is preliminary data.</text>
</comment>
<dbReference type="Proteomes" id="UP000663874">
    <property type="component" value="Unassembled WGS sequence"/>
</dbReference>
<sequence>MTSRRSLSRTTIPRLYAAMNDELKKFCNQSNFISLTLDIWTDCRLRAFFAMTGHAFIHNALKSYVLCFLPLHGSHMDNLLLQTYENVVNMFDIQAKLVRLVTENAANYIKAFENLIIPGFEHYFDIEDNDNDEAESDIDLDCFYNVAANSDSLRISCFAHTIQLVVNDGLKQISSIQPALVKVSQIAKLSHTSIIFAEKLENIGKSIPKANKTRWNSQFDTVDKVLRITSSELNEMLILIKRKDLCLLVKDYQILNEFLSLLILFAEATALTQSENTPSISFIAPTMLTIYHDLLYEQSNVLYTSSLCNLLLTSLVS</sequence>
<dbReference type="InterPro" id="IPR052035">
    <property type="entry name" value="ZnF_BED_domain_contain"/>
</dbReference>
<evidence type="ECO:0000256" key="2">
    <source>
        <dbReference type="ARBA" id="ARBA00022723"/>
    </source>
</evidence>
<keyword evidence="3" id="KW-0863">Zinc-finger</keyword>
<dbReference type="EMBL" id="CAJOBE010009588">
    <property type="protein sequence ID" value="CAF4088421.1"/>
    <property type="molecule type" value="Genomic_DNA"/>
</dbReference>
<evidence type="ECO:0000313" key="7">
    <source>
        <dbReference type="EMBL" id="CAF4088421.1"/>
    </source>
</evidence>
<dbReference type="GO" id="GO:0008270">
    <property type="term" value="F:zinc ion binding"/>
    <property type="evidence" value="ECO:0007669"/>
    <property type="project" value="UniProtKB-KW"/>
</dbReference>
<keyword evidence="5" id="KW-0539">Nucleus</keyword>
<dbReference type="EMBL" id="CAJNOU010006275">
    <property type="protein sequence ID" value="CAF1500910.1"/>
    <property type="molecule type" value="Genomic_DNA"/>
</dbReference>
<comment type="subcellular location">
    <subcellularLocation>
        <location evidence="1">Nucleus</location>
    </subcellularLocation>
</comment>
<organism evidence="7 8">
    <name type="scientific">Rotaria sordida</name>
    <dbReference type="NCBI Taxonomy" id="392033"/>
    <lineage>
        <taxon>Eukaryota</taxon>
        <taxon>Metazoa</taxon>
        <taxon>Spiralia</taxon>
        <taxon>Gnathifera</taxon>
        <taxon>Rotifera</taxon>
        <taxon>Eurotatoria</taxon>
        <taxon>Bdelloidea</taxon>
        <taxon>Philodinida</taxon>
        <taxon>Philodinidae</taxon>
        <taxon>Rotaria</taxon>
    </lineage>
</organism>
<dbReference type="GO" id="GO:0005634">
    <property type="term" value="C:nucleus"/>
    <property type="evidence" value="ECO:0007669"/>
    <property type="project" value="UniProtKB-SubCell"/>
</dbReference>
<evidence type="ECO:0000256" key="5">
    <source>
        <dbReference type="ARBA" id="ARBA00023242"/>
    </source>
</evidence>
<gene>
    <name evidence="7" type="ORF">FNK824_LOCUS30759</name>
    <name evidence="6" type="ORF">SEV965_LOCUS36066</name>
</gene>
<keyword evidence="2" id="KW-0479">Metal-binding</keyword>
<accession>A0A819TIR6</accession>
<dbReference type="Proteomes" id="UP000663889">
    <property type="component" value="Unassembled WGS sequence"/>
</dbReference>
<evidence type="ECO:0000256" key="3">
    <source>
        <dbReference type="ARBA" id="ARBA00022771"/>
    </source>
</evidence>
<dbReference type="AlphaFoldDB" id="A0A819TIR6"/>
<evidence type="ECO:0000313" key="6">
    <source>
        <dbReference type="EMBL" id="CAF1500910.1"/>
    </source>
</evidence>
<evidence type="ECO:0000313" key="8">
    <source>
        <dbReference type="Proteomes" id="UP000663874"/>
    </source>
</evidence>
<keyword evidence="4" id="KW-0862">Zinc</keyword>